<keyword evidence="3" id="KW-1185">Reference proteome</keyword>
<dbReference type="RefSeq" id="WP_264500521.1">
    <property type="nucleotide sequence ID" value="NZ_JAPDDS010000003.1"/>
</dbReference>
<sequence length="222" mass="22675">MKSFVFPLLAIAGLATAHGQTAKPGTISPVLVEATIITENAPTTGNVQGGVRKTYTTSSVRFINRDILEAMRVANLLDGTLTGWTIQRLANPSGVGNVYATKPGKTAVAVPATLLTQPVAQGTATTGTEFTPTGGATKPTLFRRVSATLNVKNGASSAFGTQTVKSANFKAGSTTTPVVTITENYNLTGKSGTGVGVLVGSYRVTKAKPADLSALLPGNAVP</sequence>
<dbReference type="EMBL" id="JAPDDS010000003">
    <property type="protein sequence ID" value="MCW1884564.1"/>
    <property type="molecule type" value="Genomic_DNA"/>
</dbReference>
<reference evidence="2 3" key="1">
    <citation type="submission" date="2022-10" db="EMBL/GenBank/DDBJ databases">
        <title>Luteolibacter flavescens strain MCCC 1K03193, whole genome shotgun sequencing project.</title>
        <authorList>
            <person name="Zhao G."/>
            <person name="Shen L."/>
        </authorList>
    </citation>
    <scope>NUCLEOTIDE SEQUENCE [LARGE SCALE GENOMIC DNA]</scope>
    <source>
        <strain evidence="2 3">MCCC 1K03193</strain>
    </source>
</reference>
<dbReference type="Proteomes" id="UP001207930">
    <property type="component" value="Unassembled WGS sequence"/>
</dbReference>
<feature type="signal peptide" evidence="1">
    <location>
        <begin position="1"/>
        <end position="17"/>
    </location>
</feature>
<evidence type="ECO:0000256" key="1">
    <source>
        <dbReference type="SAM" id="SignalP"/>
    </source>
</evidence>
<keyword evidence="1" id="KW-0732">Signal</keyword>
<protein>
    <recommendedName>
        <fullName evidence="4">WxL domain-containing protein</fullName>
    </recommendedName>
</protein>
<proteinExistence type="predicted"/>
<comment type="caution">
    <text evidence="2">The sequence shown here is derived from an EMBL/GenBank/DDBJ whole genome shotgun (WGS) entry which is preliminary data.</text>
</comment>
<organism evidence="2 3">
    <name type="scientific">Luteolibacter flavescens</name>
    <dbReference type="NCBI Taxonomy" id="1859460"/>
    <lineage>
        <taxon>Bacteria</taxon>
        <taxon>Pseudomonadati</taxon>
        <taxon>Verrucomicrobiota</taxon>
        <taxon>Verrucomicrobiia</taxon>
        <taxon>Verrucomicrobiales</taxon>
        <taxon>Verrucomicrobiaceae</taxon>
        <taxon>Luteolibacter</taxon>
    </lineage>
</organism>
<evidence type="ECO:0000313" key="2">
    <source>
        <dbReference type="EMBL" id="MCW1884564.1"/>
    </source>
</evidence>
<feature type="chain" id="PRO_5045721256" description="WxL domain-containing protein" evidence="1">
    <location>
        <begin position="18"/>
        <end position="222"/>
    </location>
</feature>
<accession>A0ABT3FMI8</accession>
<name>A0ABT3FMI8_9BACT</name>
<gene>
    <name evidence="2" type="ORF">OKA04_07455</name>
</gene>
<evidence type="ECO:0008006" key="4">
    <source>
        <dbReference type="Google" id="ProtNLM"/>
    </source>
</evidence>
<evidence type="ECO:0000313" key="3">
    <source>
        <dbReference type="Proteomes" id="UP001207930"/>
    </source>
</evidence>